<sequence length="241" mass="27328">EPEQRLRHILGGFLFSGDDVRKPISVLSGGEKARVALAKLLMQRSNVLLMDEPTNHLDIASRETLGDAMSEYPGTICFITHDRALIRQVANKIIEVEKGHPMLFPGDYDSYLYRKQSKPNLASGGVFPQGKTTSNASLVVRPPQKRSDDEELRRTLTRKLRRLNIRVDEINTSLEIFSTKISKLEKKFTNPEKFTDSNQLVAAGEQYQQLKSEEQLLMDEWERLSLEAETLDGELQALSLD</sequence>
<dbReference type="InterPro" id="IPR003439">
    <property type="entry name" value="ABC_transporter-like_ATP-bd"/>
</dbReference>
<evidence type="ECO:0000259" key="1">
    <source>
        <dbReference type="Pfam" id="PF00005"/>
    </source>
</evidence>
<dbReference type="Pfam" id="PF00005">
    <property type="entry name" value="ABC_tran"/>
    <property type="match status" value="1"/>
</dbReference>
<feature type="domain" description="ABC transporter" evidence="1">
    <location>
        <begin position="15"/>
        <end position="55"/>
    </location>
</feature>
<gene>
    <name evidence="2" type="ORF">METZ01_LOCUS95036</name>
</gene>
<reference evidence="2" key="1">
    <citation type="submission" date="2018-05" db="EMBL/GenBank/DDBJ databases">
        <authorList>
            <person name="Lanie J.A."/>
            <person name="Ng W.-L."/>
            <person name="Kazmierczak K.M."/>
            <person name="Andrzejewski T.M."/>
            <person name="Davidsen T.M."/>
            <person name="Wayne K.J."/>
            <person name="Tettelin H."/>
            <person name="Glass J.I."/>
            <person name="Rusch D."/>
            <person name="Podicherti R."/>
            <person name="Tsui H.-C.T."/>
            <person name="Winkler M.E."/>
        </authorList>
    </citation>
    <scope>NUCLEOTIDE SEQUENCE</scope>
</reference>
<dbReference type="InterPro" id="IPR027417">
    <property type="entry name" value="P-loop_NTPase"/>
</dbReference>
<organism evidence="2">
    <name type="scientific">marine metagenome</name>
    <dbReference type="NCBI Taxonomy" id="408172"/>
    <lineage>
        <taxon>unclassified sequences</taxon>
        <taxon>metagenomes</taxon>
        <taxon>ecological metagenomes</taxon>
    </lineage>
</organism>
<proteinExistence type="predicted"/>
<dbReference type="Gene3D" id="3.40.50.300">
    <property type="entry name" value="P-loop containing nucleotide triphosphate hydrolases"/>
    <property type="match status" value="1"/>
</dbReference>
<feature type="non-terminal residue" evidence="2">
    <location>
        <position position="1"/>
    </location>
</feature>
<dbReference type="GO" id="GO:0016887">
    <property type="term" value="F:ATP hydrolysis activity"/>
    <property type="evidence" value="ECO:0007669"/>
    <property type="project" value="InterPro"/>
</dbReference>
<dbReference type="PANTHER" id="PTHR42855">
    <property type="entry name" value="ABC TRANSPORTER ATP-BINDING SUBUNIT"/>
    <property type="match status" value="1"/>
</dbReference>
<dbReference type="InterPro" id="IPR051309">
    <property type="entry name" value="ABCF_ATPase"/>
</dbReference>
<protein>
    <recommendedName>
        <fullName evidence="1">ABC transporter domain-containing protein</fullName>
    </recommendedName>
</protein>
<accession>A0A381VPH9</accession>
<dbReference type="AlphaFoldDB" id="A0A381VPH9"/>
<evidence type="ECO:0000313" key="2">
    <source>
        <dbReference type="EMBL" id="SVA42182.1"/>
    </source>
</evidence>
<dbReference type="EMBL" id="UINC01009405">
    <property type="protein sequence ID" value="SVA42182.1"/>
    <property type="molecule type" value="Genomic_DNA"/>
</dbReference>
<dbReference type="CDD" id="cd03221">
    <property type="entry name" value="ABCF_EF-3"/>
    <property type="match status" value="1"/>
</dbReference>
<dbReference type="GO" id="GO:0005524">
    <property type="term" value="F:ATP binding"/>
    <property type="evidence" value="ECO:0007669"/>
    <property type="project" value="InterPro"/>
</dbReference>
<dbReference type="PANTHER" id="PTHR42855:SF2">
    <property type="entry name" value="DRUG RESISTANCE ABC TRANSPORTER,ATP-BINDING PROTEIN"/>
    <property type="match status" value="1"/>
</dbReference>
<name>A0A381VPH9_9ZZZZ</name>
<dbReference type="SUPFAM" id="SSF52540">
    <property type="entry name" value="P-loop containing nucleoside triphosphate hydrolases"/>
    <property type="match status" value="1"/>
</dbReference>